<evidence type="ECO:0000313" key="1">
    <source>
        <dbReference type="EMBL" id="QJA56291.1"/>
    </source>
</evidence>
<reference evidence="1" key="1">
    <citation type="submission" date="2020-03" db="EMBL/GenBank/DDBJ databases">
        <title>The deep terrestrial virosphere.</title>
        <authorList>
            <person name="Holmfeldt K."/>
            <person name="Nilsson E."/>
            <person name="Simone D."/>
            <person name="Lopez-Fernandez M."/>
            <person name="Wu X."/>
            <person name="de Brujin I."/>
            <person name="Lundin D."/>
            <person name="Andersson A."/>
            <person name="Bertilsson S."/>
            <person name="Dopson M."/>
        </authorList>
    </citation>
    <scope>NUCLEOTIDE SEQUENCE</scope>
    <source>
        <strain evidence="1">MM415B01890</strain>
    </source>
</reference>
<gene>
    <name evidence="1" type="ORF">MM415B01890_0024</name>
</gene>
<dbReference type="EMBL" id="MT141209">
    <property type="protein sequence ID" value="QJA56291.1"/>
    <property type="molecule type" value="Genomic_DNA"/>
</dbReference>
<name>A0A6M3IG00_9ZZZZ</name>
<protein>
    <submittedName>
        <fullName evidence="1">Uncharacterized protein</fullName>
    </submittedName>
</protein>
<organism evidence="1">
    <name type="scientific">viral metagenome</name>
    <dbReference type="NCBI Taxonomy" id="1070528"/>
    <lineage>
        <taxon>unclassified sequences</taxon>
        <taxon>metagenomes</taxon>
        <taxon>organismal metagenomes</taxon>
    </lineage>
</organism>
<dbReference type="AlphaFoldDB" id="A0A6M3IG00"/>
<sequence>MVYLGTDIRFAVQSAETSIDYVYHPSRSDLWQALDAWEREAKVRRMFEWKEPKKRIQVPTIKIMRKYENRFTGCKFPVGGPKK</sequence>
<accession>A0A6M3IG00</accession>
<proteinExistence type="predicted"/>